<dbReference type="PANTHER" id="PTHR38834:SF3">
    <property type="entry name" value="SOLUTE-BINDING PROTEIN FAMILY 3_N-TERMINAL DOMAIN-CONTAINING PROTEIN"/>
    <property type="match status" value="1"/>
</dbReference>
<reference evidence="2" key="1">
    <citation type="submission" date="2017-12" db="EMBL/GenBank/DDBJ databases">
        <authorList>
            <person name="Yu X.-Y."/>
        </authorList>
    </citation>
    <scope>NUCLEOTIDE SEQUENCE [LARGE SCALE GENOMIC DNA]</scope>
    <source>
        <strain evidence="2">ZYSR67-Z</strain>
    </source>
</reference>
<sequence length="249" mass="28095">MRRPCMPGTERIWRALCLLCACWLVPCAQAELRLYAWERPPLVMRDAQGVARGLVPELLEAMFARAGLAYTVEFLPLQRALRQVQQDPQARSCVVLVERQQEREARFLWVGPLLISRLALYARADDALQLASLPQAKAWSILSHQGSGAGEYLQRMGLQVHYSNHEALNIGMLRHQRARLWATSRAVAEQGAGGLALREVLPFLTLMEDLACHPHLPDEQLQALRQALQALYVEGQVQALYRRHGVALH</sequence>
<protein>
    <submittedName>
        <fullName evidence="1">Uncharacterized protein</fullName>
    </submittedName>
</protein>
<dbReference type="AlphaFoldDB" id="A0A2I0CLH3"/>
<accession>A0A2I0CLH3</accession>
<evidence type="ECO:0000313" key="1">
    <source>
        <dbReference type="EMBL" id="PKF69963.1"/>
    </source>
</evidence>
<dbReference type="Proteomes" id="UP000242861">
    <property type="component" value="Unassembled WGS sequence"/>
</dbReference>
<name>A0A2I0CLH3_9PSED</name>
<dbReference type="EMBL" id="PIYS01000032">
    <property type="protein sequence ID" value="PKF69963.1"/>
    <property type="molecule type" value="Genomic_DNA"/>
</dbReference>
<proteinExistence type="predicted"/>
<comment type="caution">
    <text evidence="1">The sequence shown here is derived from an EMBL/GenBank/DDBJ whole genome shotgun (WGS) entry which is preliminary data.</text>
</comment>
<dbReference type="Gene3D" id="3.40.190.10">
    <property type="entry name" value="Periplasmic binding protein-like II"/>
    <property type="match status" value="2"/>
</dbReference>
<evidence type="ECO:0000313" key="2">
    <source>
        <dbReference type="Proteomes" id="UP000242861"/>
    </source>
</evidence>
<dbReference type="SUPFAM" id="SSF53850">
    <property type="entry name" value="Periplasmic binding protein-like II"/>
    <property type="match status" value="1"/>
</dbReference>
<organism evidence="1 2">
    <name type="scientific">Pseudomonas fluvialis</name>
    <dbReference type="NCBI Taxonomy" id="1793966"/>
    <lineage>
        <taxon>Bacteria</taxon>
        <taxon>Pseudomonadati</taxon>
        <taxon>Pseudomonadota</taxon>
        <taxon>Gammaproteobacteria</taxon>
        <taxon>Pseudomonadales</taxon>
        <taxon>Pseudomonadaceae</taxon>
        <taxon>Pseudomonas</taxon>
    </lineage>
</organism>
<gene>
    <name evidence="1" type="ORF">CW360_15765</name>
</gene>
<dbReference type="PANTHER" id="PTHR38834">
    <property type="entry name" value="PERIPLASMIC SUBSTRATE BINDING PROTEIN FAMILY 3"/>
    <property type="match status" value="1"/>
</dbReference>